<dbReference type="RefSeq" id="XP_002769878.1">
    <property type="nucleotide sequence ID" value="XM_002769832.1"/>
</dbReference>
<keyword evidence="2" id="KW-1185">Reference proteome</keyword>
<dbReference type="InParanoid" id="C5LL32"/>
<dbReference type="AlphaFoldDB" id="C5LL32"/>
<reference evidence="1 2" key="1">
    <citation type="submission" date="2008-07" db="EMBL/GenBank/DDBJ databases">
        <authorList>
            <person name="El-Sayed N."/>
            <person name="Caler E."/>
            <person name="Inman J."/>
            <person name="Amedeo P."/>
            <person name="Hass B."/>
            <person name="Wortman J."/>
        </authorList>
    </citation>
    <scope>NUCLEOTIDE SEQUENCE [LARGE SCALE GENOMIC DNA]</scope>
    <source>
        <strain evidence="2">ATCC 50983 / TXsc</strain>
    </source>
</reference>
<proteinExistence type="predicted"/>
<sequence>MKEITTKKKKTACMDVAAMAWSSDNRKTAANNHVVMRDKLDAKPLAWSGNNSAAKRYISGPSPIEKEK</sequence>
<accession>C5LL32</accession>
<evidence type="ECO:0000313" key="2">
    <source>
        <dbReference type="Proteomes" id="UP000007800"/>
    </source>
</evidence>
<gene>
    <name evidence="1" type="ORF">Pmar_PMAR005936</name>
</gene>
<dbReference type="EMBL" id="GG683038">
    <property type="protein sequence ID" value="EER02596.1"/>
    <property type="molecule type" value="Genomic_DNA"/>
</dbReference>
<protein>
    <submittedName>
        <fullName evidence="1">Uncharacterized protein</fullName>
    </submittedName>
</protein>
<evidence type="ECO:0000313" key="1">
    <source>
        <dbReference type="EMBL" id="EER02596.1"/>
    </source>
</evidence>
<name>C5LL32_PERM5</name>
<dbReference type="GeneID" id="9047822"/>
<dbReference type="Proteomes" id="UP000007800">
    <property type="component" value="Unassembled WGS sequence"/>
</dbReference>
<organism evidence="2">
    <name type="scientific">Perkinsus marinus (strain ATCC 50983 / TXsc)</name>
    <dbReference type="NCBI Taxonomy" id="423536"/>
    <lineage>
        <taxon>Eukaryota</taxon>
        <taxon>Sar</taxon>
        <taxon>Alveolata</taxon>
        <taxon>Perkinsozoa</taxon>
        <taxon>Perkinsea</taxon>
        <taxon>Perkinsida</taxon>
        <taxon>Perkinsidae</taxon>
        <taxon>Perkinsus</taxon>
    </lineage>
</organism>